<keyword evidence="9 15" id="KW-1133">Transmembrane helix</keyword>
<dbReference type="InterPro" id="IPR050206">
    <property type="entry name" value="FtsK/SpoIIIE/SftA"/>
</dbReference>
<accession>A0A1G2F9I8</accession>
<dbReference type="InterPro" id="IPR002543">
    <property type="entry name" value="FtsK_dom"/>
</dbReference>
<dbReference type="SMART" id="SM00843">
    <property type="entry name" value="Ftsk_gamma"/>
    <property type="match status" value="1"/>
</dbReference>
<evidence type="ECO:0000256" key="11">
    <source>
        <dbReference type="ARBA" id="ARBA00023136"/>
    </source>
</evidence>
<organism evidence="17 18">
    <name type="scientific">Candidatus Portnoybacteria bacterium RBG_19FT_COMBO_36_7</name>
    <dbReference type="NCBI Taxonomy" id="1801992"/>
    <lineage>
        <taxon>Bacteria</taxon>
        <taxon>Candidatus Portnoyibacteriota</taxon>
    </lineage>
</organism>
<evidence type="ECO:0000256" key="3">
    <source>
        <dbReference type="ARBA" id="ARBA00022475"/>
    </source>
</evidence>
<dbReference type="Gene3D" id="3.40.50.300">
    <property type="entry name" value="P-loop containing nucleotide triphosphate hydrolases"/>
    <property type="match status" value="1"/>
</dbReference>
<dbReference type="InterPro" id="IPR036390">
    <property type="entry name" value="WH_DNA-bd_sf"/>
</dbReference>
<evidence type="ECO:0000256" key="13">
    <source>
        <dbReference type="ARBA" id="ARBA00025923"/>
    </source>
</evidence>
<dbReference type="SMART" id="SM00382">
    <property type="entry name" value="AAA"/>
    <property type="match status" value="1"/>
</dbReference>
<dbReference type="InterPro" id="IPR025199">
    <property type="entry name" value="FtsK_4TM"/>
</dbReference>
<keyword evidence="4" id="KW-0132">Cell division</keyword>
<evidence type="ECO:0000256" key="5">
    <source>
        <dbReference type="ARBA" id="ARBA00022692"/>
    </source>
</evidence>
<sequence length="706" mass="76982">MLDLGDETKKGIIAILVFVFALISLLSAFGVAGVFGQYFYEFGVMIFGSSGYFLLPLSLVLVGVAMLLSLHEDLYGTPFIGIGIFLVALLGIFQLVLTGHLGIEGNGGGYIGFGIVWPLQKAVGVYASYIVLLALVLISVLITFNVSLKELIRKLLGKKEKEEQAGEVQLSEKEESALGSMIKKVMPAPSFKIKSLDEEEKEKTIKEGTKKPELELILASKMTLKDYKLPPIDLLEGDSGEPTSGDIKVNANIIKRTLQHFGIEVEMAEVNIGPTVTQYTLRPAQGVKLSKITALQNNLALSLAAQSIRIEAPIPGRSLVGIEIPNKAVTKVRLRNLVEEVSFSQDHKMLTLALGRDVAGTPVFAGLEKMPHLLIAGATGTGKTICLNTLILSLLFRHAPNFLKLILIDPKRVEFPIYNGLPHLLTPVIVDAQTTINALRWAVSEMERRFEVLSEVQARDIVTYNKKFIDGELEEPLPYIVIIVDELADLMASHGRDVEAAIVRLAQMARAVGIHLVLATQRPSVEVITGLIKANITSRVAFQVASQIDSRTILDSAGAEKLLGNGDMLFLSGDASKPRRIQGTFISEKEVKKVSEFLSKQATAEFTEEITQAKESQQGLWGGGNGGEIDDDLYEDAKSLVVEAGKASASLLQRRLRVGYARAARLLDILEDKGVIGPGDGAKPREVYLSRESDAEHFQNQDETFQ</sequence>
<comment type="similarity">
    <text evidence="2">Belongs to the FtsK/SpoIIIE/SftA family.</text>
</comment>
<evidence type="ECO:0000256" key="14">
    <source>
        <dbReference type="PROSITE-ProRule" id="PRU00289"/>
    </source>
</evidence>
<evidence type="ECO:0000313" key="17">
    <source>
        <dbReference type="EMBL" id="OGZ34729.1"/>
    </source>
</evidence>
<feature type="binding site" evidence="14">
    <location>
        <begin position="377"/>
        <end position="384"/>
    </location>
    <ligand>
        <name>ATP</name>
        <dbReference type="ChEBI" id="CHEBI:30616"/>
    </ligand>
</feature>
<evidence type="ECO:0000256" key="6">
    <source>
        <dbReference type="ARBA" id="ARBA00022741"/>
    </source>
</evidence>
<comment type="caution">
    <text evidence="17">The sequence shown here is derived from an EMBL/GenBank/DDBJ whole genome shotgun (WGS) entry which is preliminary data.</text>
</comment>
<keyword evidence="12" id="KW-0131">Cell cycle</keyword>
<keyword evidence="6 14" id="KW-0547">Nucleotide-binding</keyword>
<feature type="transmembrane region" description="Helical" evidence="15">
    <location>
        <begin position="12"/>
        <end position="40"/>
    </location>
</feature>
<feature type="domain" description="FtsK" evidence="16">
    <location>
        <begin position="360"/>
        <end position="551"/>
    </location>
</feature>
<keyword evidence="11 15" id="KW-0472">Membrane</keyword>
<evidence type="ECO:0000256" key="2">
    <source>
        <dbReference type="ARBA" id="ARBA00006474"/>
    </source>
</evidence>
<dbReference type="InterPro" id="IPR041027">
    <property type="entry name" value="FtsK_alpha"/>
</dbReference>
<dbReference type="SUPFAM" id="SSF52540">
    <property type="entry name" value="P-loop containing nucleoside triphosphate hydrolases"/>
    <property type="match status" value="1"/>
</dbReference>
<feature type="transmembrane region" description="Helical" evidence="15">
    <location>
        <begin position="52"/>
        <end position="70"/>
    </location>
</feature>
<name>A0A1G2F9I8_9BACT</name>
<dbReference type="GO" id="GO:0003677">
    <property type="term" value="F:DNA binding"/>
    <property type="evidence" value="ECO:0007669"/>
    <property type="project" value="UniProtKB-KW"/>
</dbReference>
<dbReference type="Pfam" id="PF17854">
    <property type="entry name" value="FtsK_alpha"/>
    <property type="match status" value="1"/>
</dbReference>
<dbReference type="STRING" id="1801992.A2Y98_02870"/>
<dbReference type="Proteomes" id="UP000179099">
    <property type="component" value="Unassembled WGS sequence"/>
</dbReference>
<dbReference type="GO" id="GO:0007059">
    <property type="term" value="P:chromosome segregation"/>
    <property type="evidence" value="ECO:0007669"/>
    <property type="project" value="UniProtKB-KW"/>
</dbReference>
<evidence type="ECO:0000256" key="4">
    <source>
        <dbReference type="ARBA" id="ARBA00022618"/>
    </source>
</evidence>
<keyword evidence="8 14" id="KW-0067">ATP-binding</keyword>
<proteinExistence type="inferred from homology"/>
<keyword evidence="7" id="KW-0159">Chromosome partition</keyword>
<dbReference type="GO" id="GO:0005524">
    <property type="term" value="F:ATP binding"/>
    <property type="evidence" value="ECO:0007669"/>
    <property type="project" value="UniProtKB-UniRule"/>
</dbReference>
<dbReference type="Gene3D" id="1.10.10.10">
    <property type="entry name" value="Winged helix-like DNA-binding domain superfamily/Winged helix DNA-binding domain"/>
    <property type="match status" value="1"/>
</dbReference>
<dbReference type="PANTHER" id="PTHR22683">
    <property type="entry name" value="SPORULATION PROTEIN RELATED"/>
    <property type="match status" value="1"/>
</dbReference>
<dbReference type="PANTHER" id="PTHR22683:SF41">
    <property type="entry name" value="DNA TRANSLOCASE FTSK"/>
    <property type="match status" value="1"/>
</dbReference>
<dbReference type="Gene3D" id="3.30.980.40">
    <property type="match status" value="1"/>
</dbReference>
<evidence type="ECO:0000256" key="1">
    <source>
        <dbReference type="ARBA" id="ARBA00004651"/>
    </source>
</evidence>
<evidence type="ECO:0000313" key="18">
    <source>
        <dbReference type="Proteomes" id="UP000179099"/>
    </source>
</evidence>
<feature type="transmembrane region" description="Helical" evidence="15">
    <location>
        <begin position="82"/>
        <end position="103"/>
    </location>
</feature>
<reference evidence="17 18" key="1">
    <citation type="journal article" date="2016" name="Nat. Commun.">
        <title>Thousands of microbial genomes shed light on interconnected biogeochemical processes in an aquifer system.</title>
        <authorList>
            <person name="Anantharaman K."/>
            <person name="Brown C.T."/>
            <person name="Hug L.A."/>
            <person name="Sharon I."/>
            <person name="Castelle C.J."/>
            <person name="Probst A.J."/>
            <person name="Thomas B.C."/>
            <person name="Singh A."/>
            <person name="Wilkins M.J."/>
            <person name="Karaoz U."/>
            <person name="Brodie E.L."/>
            <person name="Williams K.H."/>
            <person name="Hubbard S.S."/>
            <person name="Banfield J.F."/>
        </authorList>
    </citation>
    <scope>NUCLEOTIDE SEQUENCE [LARGE SCALE GENOMIC DNA]</scope>
</reference>
<dbReference type="SUPFAM" id="SSF46785">
    <property type="entry name" value="Winged helix' DNA-binding domain"/>
    <property type="match status" value="1"/>
</dbReference>
<keyword evidence="3" id="KW-1003">Cell membrane</keyword>
<dbReference type="Pfam" id="PF13491">
    <property type="entry name" value="FtsK_4TM"/>
    <property type="match status" value="1"/>
</dbReference>
<dbReference type="Pfam" id="PF01580">
    <property type="entry name" value="FtsK_SpoIIIE"/>
    <property type="match status" value="1"/>
</dbReference>
<dbReference type="GO" id="GO:0051301">
    <property type="term" value="P:cell division"/>
    <property type="evidence" value="ECO:0007669"/>
    <property type="project" value="UniProtKB-KW"/>
</dbReference>
<dbReference type="CDD" id="cd01127">
    <property type="entry name" value="TrwB_TraG_TraD_VirD4"/>
    <property type="match status" value="1"/>
</dbReference>
<dbReference type="PROSITE" id="PS50901">
    <property type="entry name" value="FTSK"/>
    <property type="match status" value="1"/>
</dbReference>
<feature type="transmembrane region" description="Helical" evidence="15">
    <location>
        <begin position="123"/>
        <end position="148"/>
    </location>
</feature>
<evidence type="ECO:0000256" key="7">
    <source>
        <dbReference type="ARBA" id="ARBA00022829"/>
    </source>
</evidence>
<evidence type="ECO:0000259" key="16">
    <source>
        <dbReference type="PROSITE" id="PS50901"/>
    </source>
</evidence>
<dbReference type="AlphaFoldDB" id="A0A1G2F9I8"/>
<evidence type="ECO:0000256" key="15">
    <source>
        <dbReference type="SAM" id="Phobius"/>
    </source>
</evidence>
<evidence type="ECO:0000256" key="9">
    <source>
        <dbReference type="ARBA" id="ARBA00022989"/>
    </source>
</evidence>
<evidence type="ECO:0000256" key="10">
    <source>
        <dbReference type="ARBA" id="ARBA00023125"/>
    </source>
</evidence>
<dbReference type="InterPro" id="IPR036388">
    <property type="entry name" value="WH-like_DNA-bd_sf"/>
</dbReference>
<dbReference type="EMBL" id="MHMW01000001">
    <property type="protein sequence ID" value="OGZ34729.1"/>
    <property type="molecule type" value="Genomic_DNA"/>
</dbReference>
<dbReference type="GO" id="GO:0005886">
    <property type="term" value="C:plasma membrane"/>
    <property type="evidence" value="ECO:0007669"/>
    <property type="project" value="UniProtKB-SubCell"/>
</dbReference>
<keyword evidence="10" id="KW-0238">DNA-binding</keyword>
<dbReference type="InterPro" id="IPR003593">
    <property type="entry name" value="AAA+_ATPase"/>
</dbReference>
<evidence type="ECO:0000256" key="8">
    <source>
        <dbReference type="ARBA" id="ARBA00022840"/>
    </source>
</evidence>
<comment type="subunit">
    <text evidence="13">Homohexamer. Forms a ring that surrounds DNA.</text>
</comment>
<gene>
    <name evidence="17" type="ORF">A2Y98_02870</name>
</gene>
<keyword evidence="5 15" id="KW-0812">Transmembrane</keyword>
<comment type="subcellular location">
    <subcellularLocation>
        <location evidence="1">Cell membrane</location>
        <topology evidence="1">Multi-pass membrane protein</topology>
    </subcellularLocation>
</comment>
<evidence type="ECO:0000256" key="12">
    <source>
        <dbReference type="ARBA" id="ARBA00023306"/>
    </source>
</evidence>
<dbReference type="Pfam" id="PF09397">
    <property type="entry name" value="FtsK_gamma"/>
    <property type="match status" value="1"/>
</dbReference>
<protein>
    <recommendedName>
        <fullName evidence="16">FtsK domain-containing protein</fullName>
    </recommendedName>
</protein>
<dbReference type="InterPro" id="IPR018541">
    <property type="entry name" value="Ftsk_gamma"/>
</dbReference>
<dbReference type="InterPro" id="IPR027417">
    <property type="entry name" value="P-loop_NTPase"/>
</dbReference>